<evidence type="ECO:0000259" key="4">
    <source>
        <dbReference type="PROSITE" id="PS50932"/>
    </source>
</evidence>
<dbReference type="SMART" id="SM00354">
    <property type="entry name" value="HTH_LACI"/>
    <property type="match status" value="1"/>
</dbReference>
<evidence type="ECO:0000256" key="3">
    <source>
        <dbReference type="ARBA" id="ARBA00023163"/>
    </source>
</evidence>
<dbReference type="SUPFAM" id="SSF53822">
    <property type="entry name" value="Periplasmic binding protein-like I"/>
    <property type="match status" value="1"/>
</dbReference>
<feature type="domain" description="HTH lacI-type" evidence="4">
    <location>
        <begin position="2"/>
        <end position="56"/>
    </location>
</feature>
<evidence type="ECO:0000256" key="2">
    <source>
        <dbReference type="ARBA" id="ARBA00023125"/>
    </source>
</evidence>
<reference evidence="5 6" key="1">
    <citation type="submission" date="2017-11" db="EMBL/GenBank/DDBJ databases">
        <title>Population delineation of vibrios coincides with oyster pathogenicity.</title>
        <authorList>
            <person name="Bruto M."/>
            <person name="Labreuche Y."/>
            <person name="James A."/>
            <person name="Piel D."/>
            <person name="Chenivesse S."/>
            <person name="Petton B."/>
            <person name="Polz M.F."/>
            <person name="Le Roux F."/>
        </authorList>
    </citation>
    <scope>NUCLEOTIDE SEQUENCE [LARGE SCALE GENOMIC DNA]</scope>
    <source>
        <strain evidence="5 6">FF_144</strain>
    </source>
</reference>
<evidence type="ECO:0000313" key="5">
    <source>
        <dbReference type="EMBL" id="PTP21866.1"/>
    </source>
</evidence>
<comment type="caution">
    <text evidence="5">The sequence shown here is derived from an EMBL/GenBank/DDBJ whole genome shotgun (WGS) entry which is preliminary data.</text>
</comment>
<dbReference type="PRINTS" id="PR00036">
    <property type="entry name" value="HTHLACI"/>
</dbReference>
<accession>A0A2T5ELU9</accession>
<dbReference type="Pfam" id="PF00356">
    <property type="entry name" value="LacI"/>
    <property type="match status" value="1"/>
</dbReference>
<dbReference type="PANTHER" id="PTHR30146:SF67">
    <property type="entry name" value="HTH-TYPE TRANSCRIPTIONAL REGULATOR ASCG"/>
    <property type="match status" value="1"/>
</dbReference>
<dbReference type="CDD" id="cd01392">
    <property type="entry name" value="HTH_LacI"/>
    <property type="match status" value="1"/>
</dbReference>
<dbReference type="Proteomes" id="UP000244197">
    <property type="component" value="Unassembled WGS sequence"/>
</dbReference>
<dbReference type="EMBL" id="PIFK01000077">
    <property type="protein sequence ID" value="PTP21866.1"/>
    <property type="molecule type" value="Genomic_DNA"/>
</dbReference>
<keyword evidence="3" id="KW-0804">Transcription</keyword>
<organism evidence="5 6">
    <name type="scientific">Vibrio splendidus</name>
    <dbReference type="NCBI Taxonomy" id="29497"/>
    <lineage>
        <taxon>Bacteria</taxon>
        <taxon>Pseudomonadati</taxon>
        <taxon>Pseudomonadota</taxon>
        <taxon>Gammaproteobacteria</taxon>
        <taxon>Vibrionales</taxon>
        <taxon>Vibrionaceae</taxon>
        <taxon>Vibrio</taxon>
    </lineage>
</organism>
<dbReference type="Gene3D" id="1.10.260.40">
    <property type="entry name" value="lambda repressor-like DNA-binding domains"/>
    <property type="match status" value="1"/>
</dbReference>
<dbReference type="SUPFAM" id="SSF47413">
    <property type="entry name" value="lambda repressor-like DNA-binding domains"/>
    <property type="match status" value="1"/>
</dbReference>
<dbReference type="PANTHER" id="PTHR30146">
    <property type="entry name" value="LACI-RELATED TRANSCRIPTIONAL REPRESSOR"/>
    <property type="match status" value="1"/>
</dbReference>
<protein>
    <submittedName>
        <fullName evidence="5">LacI family transcriptional regulator</fullName>
    </submittedName>
</protein>
<dbReference type="GO" id="GO:0000976">
    <property type="term" value="F:transcription cis-regulatory region binding"/>
    <property type="evidence" value="ECO:0007669"/>
    <property type="project" value="TreeGrafter"/>
</dbReference>
<dbReference type="InterPro" id="IPR028082">
    <property type="entry name" value="Peripla_BP_I"/>
</dbReference>
<dbReference type="Pfam" id="PF13377">
    <property type="entry name" value="Peripla_BP_3"/>
    <property type="match status" value="1"/>
</dbReference>
<dbReference type="InterPro" id="IPR046335">
    <property type="entry name" value="LacI/GalR-like_sensor"/>
</dbReference>
<dbReference type="GO" id="GO:0003700">
    <property type="term" value="F:DNA-binding transcription factor activity"/>
    <property type="evidence" value="ECO:0007669"/>
    <property type="project" value="TreeGrafter"/>
</dbReference>
<keyword evidence="2" id="KW-0238">DNA-binding</keyword>
<keyword evidence="1" id="KW-0805">Transcription regulation</keyword>
<dbReference type="InterPro" id="IPR000843">
    <property type="entry name" value="HTH_LacI"/>
</dbReference>
<dbReference type="AlphaFoldDB" id="A0A2T5ELU9"/>
<name>A0A2T5ELU9_VIBSP</name>
<evidence type="ECO:0000313" key="6">
    <source>
        <dbReference type="Proteomes" id="UP000244197"/>
    </source>
</evidence>
<dbReference type="InterPro" id="IPR010982">
    <property type="entry name" value="Lambda_DNA-bd_dom_sf"/>
</dbReference>
<dbReference type="PROSITE" id="PS50932">
    <property type="entry name" value="HTH_LACI_2"/>
    <property type="match status" value="1"/>
</dbReference>
<proteinExistence type="predicted"/>
<gene>
    <name evidence="5" type="ORF">CWO07_23515</name>
</gene>
<evidence type="ECO:0000256" key="1">
    <source>
        <dbReference type="ARBA" id="ARBA00023015"/>
    </source>
</evidence>
<sequence length="340" mass="37247">MSTIVDVCKIAGVSKATVSRVVNGTGQVKESTREAVFAAMDQLGYRPNKLAQALATNRTNSIGLVVSDFDGIHFGLLLKQAAASADDAHKQLIVTNGKNDPEQEYEAIRQLEGRCDAVILYSRTLSDEHIKRLHSHLSIPLVILNRNPSEPLYHAVSFDQEGAISIVMDHLISLGHRQIACITGPLENPTGQARLAGYKNSLKSSEIPFQVNLVKTGDYHMMSGYLACQELLNHKIPFTAIIAFNDNMAVGALKALDDAGISVPEQVSVTGIDNDPIADFFNPTLTTVELPIEEMTRQAVELALELIETKTSPVCHHHHGRLILRNSVISFHTQKSWLDL</sequence>
<dbReference type="Gene3D" id="3.40.50.2300">
    <property type="match status" value="2"/>
</dbReference>
<dbReference type="CDD" id="cd06270">
    <property type="entry name" value="PBP1_GalS-like"/>
    <property type="match status" value="1"/>
</dbReference>
<dbReference type="RefSeq" id="WP_017088784.1">
    <property type="nucleotide sequence ID" value="NZ_MCWO01000534.1"/>
</dbReference>